<evidence type="ECO:0000313" key="1">
    <source>
        <dbReference type="EMBL" id="MDQ0412732.1"/>
    </source>
</evidence>
<proteinExistence type="predicted"/>
<gene>
    <name evidence="1" type="ORF">J2S25_000912</name>
</gene>
<comment type="caution">
    <text evidence="1">The sequence shown here is derived from an EMBL/GenBank/DDBJ whole genome shotgun (WGS) entry which is preliminary data.</text>
</comment>
<keyword evidence="2" id="KW-1185">Reference proteome</keyword>
<accession>A0ABU0FS37</accession>
<dbReference type="RefSeq" id="WP_307191321.1">
    <property type="nucleotide sequence ID" value="NZ_JAUSUN010000004.1"/>
</dbReference>
<evidence type="ECO:0008006" key="3">
    <source>
        <dbReference type="Google" id="ProtNLM"/>
    </source>
</evidence>
<sequence>MVLPEEGITLTEDMDVIEEENAPNKTYKLDFVRGRCRGFIDGREAMEQAVFKVLNTRRFAHLIYSEDYGFESLIGYEQLFVRGELPRRIEEALLQDDRITSIEDMTLEFIKDEAYISFTAKTVYGDVNVLRGVIPFV</sequence>
<protein>
    <recommendedName>
        <fullName evidence="3">DUF2634 domain-containing protein</fullName>
    </recommendedName>
</protein>
<name>A0ABU0FS37_9BACI</name>
<dbReference type="SUPFAM" id="SSF160719">
    <property type="entry name" value="gpW/gp25-like"/>
    <property type="match status" value="1"/>
</dbReference>
<organism evidence="1 2">
    <name type="scientific">Mesobacillus stamsii</name>
    <dbReference type="NCBI Taxonomy" id="225347"/>
    <lineage>
        <taxon>Bacteria</taxon>
        <taxon>Bacillati</taxon>
        <taxon>Bacillota</taxon>
        <taxon>Bacilli</taxon>
        <taxon>Bacillales</taxon>
        <taxon>Bacillaceae</taxon>
        <taxon>Mesobacillus</taxon>
    </lineage>
</organism>
<reference evidence="1 2" key="1">
    <citation type="submission" date="2023-07" db="EMBL/GenBank/DDBJ databases">
        <title>Genomic Encyclopedia of Type Strains, Phase IV (KMG-IV): sequencing the most valuable type-strain genomes for metagenomic binning, comparative biology and taxonomic classification.</title>
        <authorList>
            <person name="Goeker M."/>
        </authorList>
    </citation>
    <scope>NUCLEOTIDE SEQUENCE [LARGE SCALE GENOMIC DNA]</scope>
    <source>
        <strain evidence="1 2">DSM 19598</strain>
    </source>
</reference>
<dbReference type="EMBL" id="JAUSUN010000004">
    <property type="protein sequence ID" value="MDQ0412732.1"/>
    <property type="molecule type" value="Genomic_DNA"/>
</dbReference>
<dbReference type="Pfam" id="PF10934">
    <property type="entry name" value="Sheath_initiator"/>
    <property type="match status" value="1"/>
</dbReference>
<dbReference type="Proteomes" id="UP001242313">
    <property type="component" value="Unassembled WGS sequence"/>
</dbReference>
<dbReference type="InterPro" id="IPR020288">
    <property type="entry name" value="Sheath_initiator"/>
</dbReference>
<evidence type="ECO:0000313" key="2">
    <source>
        <dbReference type="Proteomes" id="UP001242313"/>
    </source>
</evidence>